<evidence type="ECO:0000256" key="1">
    <source>
        <dbReference type="ARBA" id="ARBA00023180"/>
    </source>
</evidence>
<dbReference type="SUPFAM" id="SSF51445">
    <property type="entry name" value="(Trans)glycosidases"/>
    <property type="match status" value="1"/>
</dbReference>
<accession>A0A8V5G6H8</accession>
<organism evidence="2 3">
    <name type="scientific">Melopsittacus undulatus</name>
    <name type="common">Budgerigar</name>
    <name type="synonym">Psittacus undulatus</name>
    <dbReference type="NCBI Taxonomy" id="13146"/>
    <lineage>
        <taxon>Eukaryota</taxon>
        <taxon>Metazoa</taxon>
        <taxon>Chordata</taxon>
        <taxon>Craniata</taxon>
        <taxon>Vertebrata</taxon>
        <taxon>Euteleostomi</taxon>
        <taxon>Archelosauria</taxon>
        <taxon>Archosauria</taxon>
        <taxon>Dinosauria</taxon>
        <taxon>Saurischia</taxon>
        <taxon>Theropoda</taxon>
        <taxon>Coelurosauria</taxon>
        <taxon>Aves</taxon>
        <taxon>Neognathae</taxon>
        <taxon>Neoaves</taxon>
        <taxon>Telluraves</taxon>
        <taxon>Australaves</taxon>
        <taxon>Psittaciformes</taxon>
        <taxon>Psittaculidae</taxon>
        <taxon>Melopsittacus</taxon>
    </lineage>
</organism>
<dbReference type="InterPro" id="IPR031984">
    <property type="entry name" value="SLC3A2_N"/>
</dbReference>
<gene>
    <name evidence="2" type="primary">SLC3A1</name>
</gene>
<dbReference type="Pfam" id="PF16028">
    <property type="entry name" value="SLC3A2_N"/>
    <property type="match status" value="1"/>
</dbReference>
<reference evidence="2" key="1">
    <citation type="submission" date="2020-03" db="EMBL/GenBank/DDBJ databases">
        <title>Melopsittacus undulatus (budgerigar) genome, bMelUnd1, maternal haplotype with Z.</title>
        <authorList>
            <person name="Gedman G."/>
            <person name="Mountcastle J."/>
            <person name="Haase B."/>
            <person name="Formenti G."/>
            <person name="Wright T."/>
            <person name="Apodaca J."/>
            <person name="Pelan S."/>
            <person name="Chow W."/>
            <person name="Rhie A."/>
            <person name="Howe K."/>
            <person name="Fedrigo O."/>
            <person name="Jarvis E.D."/>
        </authorList>
    </citation>
    <scope>NUCLEOTIDE SEQUENCE [LARGE SCALE GENOMIC DNA]</scope>
</reference>
<proteinExistence type="predicted"/>
<dbReference type="FunFam" id="3.90.400.10:FF:000001">
    <property type="entry name" value="Maltase A3, isoform A"/>
    <property type="match status" value="1"/>
</dbReference>
<dbReference type="Ensembl" id="ENSMUNT00000014419.2">
    <property type="protein sequence ID" value="ENSMUNP00000012465.2"/>
    <property type="gene ID" value="ENSMUNG00000009794.2"/>
</dbReference>
<dbReference type="PANTHER" id="PTHR10357">
    <property type="entry name" value="ALPHA-AMYLASE FAMILY MEMBER"/>
    <property type="match status" value="1"/>
</dbReference>
<dbReference type="GO" id="GO:0005975">
    <property type="term" value="P:carbohydrate metabolic process"/>
    <property type="evidence" value="ECO:0007669"/>
    <property type="project" value="InterPro"/>
</dbReference>
<reference evidence="2" key="2">
    <citation type="submission" date="2025-08" db="UniProtKB">
        <authorList>
            <consortium name="Ensembl"/>
        </authorList>
    </citation>
    <scope>IDENTIFICATION</scope>
</reference>
<name>A0A8C6JIY3_MELUD</name>
<evidence type="ECO:0000313" key="3">
    <source>
        <dbReference type="Proteomes" id="UP000694405"/>
    </source>
</evidence>
<dbReference type="PANTHER" id="PTHR10357:SF179">
    <property type="entry name" value="NEUTRAL AND BASIC AMINO ACID TRANSPORT PROTEIN RBAT"/>
    <property type="match status" value="1"/>
</dbReference>
<dbReference type="AlphaFoldDB" id="A0A8C6JIY3"/>
<accession>A0A8C6JIY3</accession>
<keyword evidence="1" id="KW-0325">Glycoprotein</keyword>
<dbReference type="GO" id="GO:0006865">
    <property type="term" value="P:amino acid transport"/>
    <property type="evidence" value="ECO:0007669"/>
    <property type="project" value="TreeGrafter"/>
</dbReference>
<reference evidence="2" key="3">
    <citation type="submission" date="2025-09" db="UniProtKB">
        <authorList>
            <consortium name="Ensembl"/>
        </authorList>
    </citation>
    <scope>IDENTIFICATION</scope>
</reference>
<dbReference type="Gene3D" id="3.90.400.10">
    <property type="entry name" value="Oligo-1,6-glucosidase, Domain 2"/>
    <property type="match status" value="1"/>
</dbReference>
<sequence>MVEEEAKSLPMELSEKGGVENNGFVQNEAVDDNGTNSSTQEEVTKACAVDVDAAATEEPVLKPYAGMPKEVLLKFSSQPQYRVTREILFWLIIAIAVLLVCATIVIIALSPKCLDWWQAGPIYQIYPRSFKDSDMDGNGDLKGIQEKLDHITYLNVKTIWITSFYKSPLKDLGYGAEDFYDVDPMFGSMSDFENLLAAIHDRGIKVIMDLIPNHTSNKHQWFQLSRNRTGKYTDYYIWQDCGQAAGSVTPPNNWVSVYGDSSWQFDDVRKQCYFHQFGKEQPDLNFHNLAVQQEIHDIIKFWLGKGVDGFSFSAVKYLLEAKHLRDEPLVNKSQNPVMYMLCLCFSSFCSVQTKNEPKMVFVYSCRFMGSDGDDKEDMEATMMYYGTTFVQEADFPFNFNLINMKNLSGNSIFEAVNLWMRNMPSGKWPNWAVGSPNAARLSSRIGKEYVNVMNMLILTLPGTPVTYYGEEIGMENIASESVNINQNILKSPMQWDGKVNAGFTEGNSSWLPVNPDYQSVNVEVETVVNAGEILSCLIISVFTTP</sequence>
<dbReference type="Gene3D" id="3.20.20.80">
    <property type="entry name" value="Glycosidases"/>
    <property type="match status" value="1"/>
</dbReference>
<keyword evidence="3" id="KW-1185">Reference proteome</keyword>
<evidence type="ECO:0000313" key="2">
    <source>
        <dbReference type="Ensembl" id="ENSMUNP00000012465.2"/>
    </source>
</evidence>
<dbReference type="InterPro" id="IPR006047">
    <property type="entry name" value="GH13_cat_dom"/>
</dbReference>
<dbReference type="SMART" id="SM00642">
    <property type="entry name" value="Aamy"/>
    <property type="match status" value="1"/>
</dbReference>
<dbReference type="InterPro" id="IPR045857">
    <property type="entry name" value="O16G_dom_2"/>
</dbReference>
<dbReference type="InterPro" id="IPR017853">
    <property type="entry name" value="GH"/>
</dbReference>
<protein>
    <submittedName>
        <fullName evidence="2">Uncharacterized protein</fullName>
    </submittedName>
</protein>
<dbReference type="Proteomes" id="UP000694405">
    <property type="component" value="Chromosome 3"/>
</dbReference>
<dbReference type="Pfam" id="PF00128">
    <property type="entry name" value="Alpha-amylase"/>
    <property type="match status" value="1"/>
</dbReference>